<keyword evidence="3" id="KW-0328">Glycosyltransferase</keyword>
<dbReference type="Pfam" id="PF00534">
    <property type="entry name" value="Glycos_transf_1"/>
    <property type="match status" value="1"/>
</dbReference>
<feature type="region of interest" description="Disordered" evidence="1">
    <location>
        <begin position="380"/>
        <end position="422"/>
    </location>
</feature>
<feature type="compositionally biased region" description="Basic and acidic residues" evidence="1">
    <location>
        <begin position="401"/>
        <end position="413"/>
    </location>
</feature>
<organism evidence="3 4">
    <name type="scientific">Exiguobacterium aurantiacum</name>
    <dbReference type="NCBI Taxonomy" id="33987"/>
    <lineage>
        <taxon>Bacteria</taxon>
        <taxon>Bacillati</taxon>
        <taxon>Bacillota</taxon>
        <taxon>Bacilli</taxon>
        <taxon>Bacillales</taxon>
        <taxon>Bacillales Family XII. Incertae Sedis</taxon>
        <taxon>Exiguobacterium</taxon>
    </lineage>
</organism>
<reference evidence="3 4" key="1">
    <citation type="submission" date="2018-06" db="EMBL/GenBank/DDBJ databases">
        <authorList>
            <consortium name="Pathogen Informatics"/>
            <person name="Doyle S."/>
        </authorList>
    </citation>
    <scope>NUCLEOTIDE SEQUENCE [LARGE SCALE GENOMIC DNA]</scope>
    <source>
        <strain evidence="3 4">NCTC13163</strain>
    </source>
</reference>
<accession>A0A377FR21</accession>
<feature type="domain" description="Glycosyl transferase family 1" evidence="2">
    <location>
        <begin position="192"/>
        <end position="341"/>
    </location>
</feature>
<dbReference type="SUPFAM" id="SSF53756">
    <property type="entry name" value="UDP-Glycosyltransferase/glycogen phosphorylase"/>
    <property type="match status" value="1"/>
</dbReference>
<dbReference type="RefSeq" id="WP_051638874.1">
    <property type="nucleotide sequence ID" value="NZ_UGGP01000001.1"/>
</dbReference>
<evidence type="ECO:0000256" key="1">
    <source>
        <dbReference type="SAM" id="MobiDB-lite"/>
    </source>
</evidence>
<keyword evidence="3" id="KW-0808">Transferase</keyword>
<dbReference type="InterPro" id="IPR001296">
    <property type="entry name" value="Glyco_trans_1"/>
</dbReference>
<dbReference type="PANTHER" id="PTHR12526">
    <property type="entry name" value="GLYCOSYLTRANSFERASE"/>
    <property type="match status" value="1"/>
</dbReference>
<evidence type="ECO:0000313" key="4">
    <source>
        <dbReference type="Proteomes" id="UP000254060"/>
    </source>
</evidence>
<dbReference type="CDD" id="cd03801">
    <property type="entry name" value="GT4_PimA-like"/>
    <property type="match status" value="1"/>
</dbReference>
<gene>
    <name evidence="3" type="ORF">NCTC13163_00632</name>
</gene>
<protein>
    <submittedName>
        <fullName evidence="3">Glycogen synthase</fullName>
        <ecNumber evidence="3">2.4.1.11</ecNumber>
    </submittedName>
</protein>
<dbReference type="Gene3D" id="3.40.50.2000">
    <property type="entry name" value="Glycogen Phosphorylase B"/>
    <property type="match status" value="2"/>
</dbReference>
<sequence>MKPRLVFLSNIAAPYQVKFCDALQAHFETEFWFYEQLTDRRPTWWKVPLGERCKVLSDSIYTSRLNYVSLNVFKELYRFKPDVLLLGGFTPFHALLLRYARWLGMKVVILSEPIRIVDDEDAGSDKLLTRASGPKKTQLFRAMFRDSDLIFGMGQVARDQFVDEFGFRADQVVNAPYPIDIEAYFDHPLRLKRPNDPVRILFANRLVERYQPLVALEAYRQLKADYPHVSLALNRDGHLYEACRAFIATHGLEDVTFLDQTESWDDLHLVYRDSDILVLPATYSNGNLTIVEACASGMGVIVSHHVDNVARHLQEGENCFKCEPTAASLAASLHRYLDDPRLLWIHGAVSKQNVDHRRNTATAATYRDFIQSIISSDDKGEQYHGQAHAARRSDASSASHLESERKGDLHDPMRLPTGQSGS</sequence>
<dbReference type="STRING" id="1397694.GCA_000702585_01147"/>
<dbReference type="OrthoDB" id="179766at2"/>
<dbReference type="AlphaFoldDB" id="A0A377FR21"/>
<evidence type="ECO:0000259" key="2">
    <source>
        <dbReference type="Pfam" id="PF00534"/>
    </source>
</evidence>
<name>A0A377FR21_9BACL</name>
<evidence type="ECO:0000313" key="3">
    <source>
        <dbReference type="EMBL" id="STO07287.1"/>
    </source>
</evidence>
<dbReference type="EC" id="2.4.1.11" evidence="3"/>
<dbReference type="Proteomes" id="UP000254060">
    <property type="component" value="Unassembled WGS sequence"/>
</dbReference>
<dbReference type="EMBL" id="UGGP01000001">
    <property type="protein sequence ID" value="STO07287.1"/>
    <property type="molecule type" value="Genomic_DNA"/>
</dbReference>
<dbReference type="PANTHER" id="PTHR12526:SF638">
    <property type="entry name" value="SPORE COAT PROTEIN SA"/>
    <property type="match status" value="1"/>
</dbReference>
<dbReference type="GO" id="GO:0004373">
    <property type="term" value="F:alpha-1,4-glucan glucosyltransferase (UDP-glucose donor) activity"/>
    <property type="evidence" value="ECO:0007669"/>
    <property type="project" value="UniProtKB-EC"/>
</dbReference>
<proteinExistence type="predicted"/>